<dbReference type="Proteomes" id="UP000251075">
    <property type="component" value="Unassembled WGS sequence"/>
</dbReference>
<dbReference type="GO" id="GO:0006189">
    <property type="term" value="P:'de novo' IMP biosynthetic process"/>
    <property type="evidence" value="ECO:0007669"/>
    <property type="project" value="UniProtKB-UniRule"/>
</dbReference>
<dbReference type="PANTHER" id="PTHR47552:SF1">
    <property type="entry name" value="PHOSPHORIBOSYLFORMYLGLYCINAMIDINE SYNTHASE SUBUNIT PURQ"/>
    <property type="match status" value="1"/>
</dbReference>
<keyword evidence="3 8" id="KW-0547">Nucleotide-binding</keyword>
<evidence type="ECO:0000256" key="1">
    <source>
        <dbReference type="ARBA" id="ARBA00022490"/>
    </source>
</evidence>
<proteinExistence type="inferred from homology"/>
<comment type="function">
    <text evidence="8">Part of the phosphoribosylformylglycinamidine synthase complex involved in the purines biosynthetic pathway. Catalyzes the ATP-dependent conversion of formylglycinamide ribonucleotide (FGAR) and glutamine to yield formylglycinamidine ribonucleotide (FGAM) and glutamate. The FGAM synthase complex is composed of three subunits. PurQ produces an ammonia molecule by converting glutamine to glutamate. PurL transfers the ammonia molecule to FGAR to form FGAM in an ATP-dependent manner. PurS interacts with PurQ and PurL and is thought to assist in the transfer of the ammonia molecule from PurQ to PurL.</text>
</comment>
<dbReference type="EMBL" id="PGTO01000011">
    <property type="protein sequence ID" value="RAU21343.1"/>
    <property type="molecule type" value="Genomic_DNA"/>
</dbReference>
<dbReference type="RefSeq" id="WP_112145875.1">
    <property type="nucleotide sequence ID" value="NZ_PGTO01000011.1"/>
</dbReference>
<comment type="pathway">
    <text evidence="8">Purine metabolism; IMP biosynthesis via de novo pathway; 5-amino-1-(5-phospho-D-ribosyl)imidazole from N(2)-formyl-N(1)-(5-phospho-D-ribosyl)glycinamide: step 1/2.</text>
</comment>
<dbReference type="CDD" id="cd01740">
    <property type="entry name" value="GATase1_FGAR_AT"/>
    <property type="match status" value="1"/>
</dbReference>
<dbReference type="HAMAP" id="MF_00421">
    <property type="entry name" value="PurQ"/>
    <property type="match status" value="1"/>
</dbReference>
<sequence>MKAAVIVFPGSNCDRDVAVALEASMGAKPLMVWHRDTKLPALDVIVVPGGFSYGDYLRCGAMAAHSPIMREVKAKAEAGTRVLGICNGFQILTESGLLPGVLMRNKNLKFICKDVHLRVENAQTDFCRKYAAEQVVRFPIAHAEGNYFADAETFKSMQGNGQIAFRYCSNLGEAAEGANPNGSLDNVAGVYNAKHTVLGLMPHPERLAEDLLGGSDGKAMFDSLVEALS</sequence>
<feature type="active site" evidence="8">
    <location>
        <position position="205"/>
    </location>
</feature>
<comment type="subcellular location">
    <subcellularLocation>
        <location evidence="8">Cytoplasm</location>
    </subcellularLocation>
</comment>
<dbReference type="GO" id="GO:0004359">
    <property type="term" value="F:glutaminase activity"/>
    <property type="evidence" value="ECO:0007669"/>
    <property type="project" value="UniProtKB-EC"/>
</dbReference>
<dbReference type="AlphaFoldDB" id="A0A364NWB6"/>
<dbReference type="GO" id="GO:0004642">
    <property type="term" value="F:phosphoribosylformylglycinamidine synthase activity"/>
    <property type="evidence" value="ECO:0007669"/>
    <property type="project" value="UniProtKB-UniRule"/>
</dbReference>
<dbReference type="GO" id="GO:0005524">
    <property type="term" value="F:ATP binding"/>
    <property type="evidence" value="ECO:0007669"/>
    <property type="project" value="UniProtKB-KW"/>
</dbReference>
<organism evidence="9 10">
    <name type="scientific">Paramagnetospirillum kuznetsovii</name>
    <dbReference type="NCBI Taxonomy" id="2053833"/>
    <lineage>
        <taxon>Bacteria</taxon>
        <taxon>Pseudomonadati</taxon>
        <taxon>Pseudomonadota</taxon>
        <taxon>Alphaproteobacteria</taxon>
        <taxon>Rhodospirillales</taxon>
        <taxon>Magnetospirillaceae</taxon>
        <taxon>Paramagnetospirillum</taxon>
    </lineage>
</organism>
<protein>
    <recommendedName>
        <fullName evidence="8">Phosphoribosylformylglycinamidine synthase subunit PurQ</fullName>
        <shortName evidence="8">FGAM synthase</shortName>
        <ecNumber evidence="8">6.3.5.3</ecNumber>
    </recommendedName>
    <alternativeName>
        <fullName evidence="8">Formylglycinamide ribonucleotide amidotransferase subunit I</fullName>
        <shortName evidence="8">FGAR amidotransferase I</shortName>
        <shortName evidence="8">FGAR-AT I</shortName>
    </alternativeName>
    <alternativeName>
        <fullName evidence="8">Glutaminase PurQ</fullName>
        <ecNumber evidence="8">3.5.1.2</ecNumber>
    </alternativeName>
    <alternativeName>
        <fullName evidence="8">Phosphoribosylformylglycinamidine synthase subunit I</fullName>
    </alternativeName>
</protein>
<reference evidence="9 10" key="1">
    <citation type="submission" date="2017-11" db="EMBL/GenBank/DDBJ databases">
        <title>Draft genome sequence of magnetotactic bacterium Magnetospirillum kuznetsovii LBB-42.</title>
        <authorList>
            <person name="Grouzdev D.S."/>
            <person name="Rysina M.S."/>
            <person name="Baslerov R.V."/>
            <person name="Koziaeva V."/>
        </authorList>
    </citation>
    <scope>NUCLEOTIDE SEQUENCE [LARGE SCALE GENOMIC DNA]</scope>
    <source>
        <strain evidence="9 10">LBB-42</strain>
    </source>
</reference>
<keyword evidence="10" id="KW-1185">Reference proteome</keyword>
<comment type="subunit">
    <text evidence="8">Part of the FGAM synthase complex composed of 1 PurL, 1 PurQ and 2 PurS subunits.</text>
</comment>
<dbReference type="InterPro" id="IPR029062">
    <property type="entry name" value="Class_I_gatase-like"/>
</dbReference>
<evidence type="ECO:0000256" key="4">
    <source>
        <dbReference type="ARBA" id="ARBA00022755"/>
    </source>
</evidence>
<keyword evidence="6 8" id="KW-0067">ATP-binding</keyword>
<comment type="catalytic activity">
    <reaction evidence="8">
        <text>N(2)-formyl-N(1)-(5-phospho-beta-D-ribosyl)glycinamide + L-glutamine + ATP + H2O = 2-formamido-N(1)-(5-O-phospho-beta-D-ribosyl)acetamidine + L-glutamate + ADP + phosphate + H(+)</text>
        <dbReference type="Rhea" id="RHEA:17129"/>
        <dbReference type="ChEBI" id="CHEBI:15377"/>
        <dbReference type="ChEBI" id="CHEBI:15378"/>
        <dbReference type="ChEBI" id="CHEBI:29985"/>
        <dbReference type="ChEBI" id="CHEBI:30616"/>
        <dbReference type="ChEBI" id="CHEBI:43474"/>
        <dbReference type="ChEBI" id="CHEBI:58359"/>
        <dbReference type="ChEBI" id="CHEBI:147286"/>
        <dbReference type="ChEBI" id="CHEBI:147287"/>
        <dbReference type="ChEBI" id="CHEBI:456216"/>
        <dbReference type="EC" id="6.3.5.3"/>
    </reaction>
</comment>
<feature type="active site" evidence="8">
    <location>
        <position position="203"/>
    </location>
</feature>
<evidence type="ECO:0000256" key="7">
    <source>
        <dbReference type="ARBA" id="ARBA00022962"/>
    </source>
</evidence>
<dbReference type="NCBIfam" id="NF002957">
    <property type="entry name" value="PRK03619.1"/>
    <property type="match status" value="1"/>
</dbReference>
<keyword evidence="5 8" id="KW-0378">Hydrolase</keyword>
<dbReference type="OrthoDB" id="9804441at2"/>
<accession>A0A364NWB6</accession>
<evidence type="ECO:0000256" key="8">
    <source>
        <dbReference type="HAMAP-Rule" id="MF_00421"/>
    </source>
</evidence>
<name>A0A364NWB6_9PROT</name>
<evidence type="ECO:0000313" key="9">
    <source>
        <dbReference type="EMBL" id="RAU21343.1"/>
    </source>
</evidence>
<dbReference type="GO" id="GO:0005737">
    <property type="term" value="C:cytoplasm"/>
    <property type="evidence" value="ECO:0007669"/>
    <property type="project" value="UniProtKB-SubCell"/>
</dbReference>
<dbReference type="Pfam" id="PF13507">
    <property type="entry name" value="GATase_5"/>
    <property type="match status" value="1"/>
</dbReference>
<dbReference type="PIRSF" id="PIRSF001586">
    <property type="entry name" value="FGAM_synth_I"/>
    <property type="match status" value="1"/>
</dbReference>
<evidence type="ECO:0000256" key="2">
    <source>
        <dbReference type="ARBA" id="ARBA00022598"/>
    </source>
</evidence>
<keyword evidence="7 8" id="KW-0315">Glutamine amidotransferase</keyword>
<dbReference type="SUPFAM" id="SSF52317">
    <property type="entry name" value="Class I glutamine amidotransferase-like"/>
    <property type="match status" value="1"/>
</dbReference>
<feature type="active site" description="Nucleophile" evidence="8">
    <location>
        <position position="86"/>
    </location>
</feature>
<keyword evidence="4 8" id="KW-0658">Purine biosynthesis</keyword>
<gene>
    <name evidence="8" type="primary">purQ</name>
    <name evidence="9" type="ORF">CU669_14335</name>
</gene>
<evidence type="ECO:0000256" key="6">
    <source>
        <dbReference type="ARBA" id="ARBA00022840"/>
    </source>
</evidence>
<comment type="catalytic activity">
    <reaction evidence="8">
        <text>L-glutamine + H2O = L-glutamate + NH4(+)</text>
        <dbReference type="Rhea" id="RHEA:15889"/>
        <dbReference type="ChEBI" id="CHEBI:15377"/>
        <dbReference type="ChEBI" id="CHEBI:28938"/>
        <dbReference type="ChEBI" id="CHEBI:29985"/>
        <dbReference type="ChEBI" id="CHEBI:58359"/>
        <dbReference type="EC" id="3.5.1.2"/>
    </reaction>
</comment>
<dbReference type="SMART" id="SM01211">
    <property type="entry name" value="GATase_5"/>
    <property type="match status" value="1"/>
</dbReference>
<evidence type="ECO:0000256" key="3">
    <source>
        <dbReference type="ARBA" id="ARBA00022741"/>
    </source>
</evidence>
<evidence type="ECO:0000256" key="5">
    <source>
        <dbReference type="ARBA" id="ARBA00022801"/>
    </source>
</evidence>
<keyword evidence="2 8" id="KW-0436">Ligase</keyword>
<evidence type="ECO:0000313" key="10">
    <source>
        <dbReference type="Proteomes" id="UP000251075"/>
    </source>
</evidence>
<dbReference type="UniPathway" id="UPA00074">
    <property type="reaction ID" value="UER00128"/>
</dbReference>
<comment type="caution">
    <text evidence="9">The sequence shown here is derived from an EMBL/GenBank/DDBJ whole genome shotgun (WGS) entry which is preliminary data.</text>
</comment>
<dbReference type="PANTHER" id="PTHR47552">
    <property type="entry name" value="PHOSPHORIBOSYLFORMYLGLYCINAMIDINE SYNTHASE SUBUNIT PURQ"/>
    <property type="match status" value="1"/>
</dbReference>
<dbReference type="EC" id="3.5.1.2" evidence="8"/>
<keyword evidence="1 8" id="KW-0963">Cytoplasm</keyword>
<dbReference type="NCBIfam" id="TIGR01737">
    <property type="entry name" value="FGAM_synth_I"/>
    <property type="match status" value="1"/>
</dbReference>
<dbReference type="PROSITE" id="PS51273">
    <property type="entry name" value="GATASE_TYPE_1"/>
    <property type="match status" value="1"/>
</dbReference>
<dbReference type="EC" id="6.3.5.3" evidence="8"/>
<dbReference type="InterPro" id="IPR010075">
    <property type="entry name" value="PRibForGlyAmidine_synth_PurQ"/>
</dbReference>
<dbReference type="Gene3D" id="3.40.50.880">
    <property type="match status" value="1"/>
</dbReference>